<evidence type="ECO:0000313" key="1">
    <source>
        <dbReference type="EMBL" id="TFK58421.1"/>
    </source>
</evidence>
<dbReference type="Proteomes" id="UP000308600">
    <property type="component" value="Unassembled WGS sequence"/>
</dbReference>
<protein>
    <submittedName>
        <fullName evidence="1">Uncharacterized protein</fullName>
    </submittedName>
</protein>
<name>A0ACD2ZYQ8_9AGAR</name>
<evidence type="ECO:0000313" key="2">
    <source>
        <dbReference type="Proteomes" id="UP000308600"/>
    </source>
</evidence>
<feature type="non-terminal residue" evidence="1">
    <location>
        <position position="477"/>
    </location>
</feature>
<proteinExistence type="predicted"/>
<sequence>MAGEDVNGPPQPREVDRRDFYPFRIEEHYFLARFAYRRAKLSGGCFDELMDILKGMFPDGHVPWKNIDELFKTLDAIEVGGMPWNGSIAMHEGCLPPDPPLWMTQKYEFWFRQPLAVLEEQLANPEFADHIDHAPKRMFRKRRKGRGVRRRFRDLMSGDWAWEQADILAQESTNHGAMFAPVVLGSDKTTVSVATGQNEYYPLYASLGNLQNHARRAHRNGVSVIGFLAIPKTDHEGQNTAEFRRFRRQLMHTTLVRILDSLKPWMTTPRVTLCGDGHYRRVIYGIGPYIADYPEHCLMSGIVYGCCPRCTASRANLDFDPGGIPRSSTHTRLMFVVERGSLSKMWDKHGIVADVQLFTMSFPRADIHDLLTPDLLHQVIKGVFKDHLVTWIVEWMENEPNGKELLSKFDRRIAAAPSFPGLRRFPQGRGFKQWTGNDSKALMKVILPALDGLVPAGMVRALSTFLEFCYIVRRSVI</sequence>
<accession>A0ACD2ZYQ8</accession>
<dbReference type="EMBL" id="ML209377">
    <property type="protein sequence ID" value="TFK58421.1"/>
    <property type="molecule type" value="Genomic_DNA"/>
</dbReference>
<keyword evidence="2" id="KW-1185">Reference proteome</keyword>
<reference evidence="1 2" key="1">
    <citation type="journal article" date="2019" name="Nat. Ecol. Evol.">
        <title>Megaphylogeny resolves global patterns of mushroom evolution.</title>
        <authorList>
            <person name="Varga T."/>
            <person name="Krizsan K."/>
            <person name="Foldi C."/>
            <person name="Dima B."/>
            <person name="Sanchez-Garcia M."/>
            <person name="Sanchez-Ramirez S."/>
            <person name="Szollosi G.J."/>
            <person name="Szarkandi J.G."/>
            <person name="Papp V."/>
            <person name="Albert L."/>
            <person name="Andreopoulos W."/>
            <person name="Angelini C."/>
            <person name="Antonin V."/>
            <person name="Barry K.W."/>
            <person name="Bougher N.L."/>
            <person name="Buchanan P."/>
            <person name="Buyck B."/>
            <person name="Bense V."/>
            <person name="Catcheside P."/>
            <person name="Chovatia M."/>
            <person name="Cooper J."/>
            <person name="Damon W."/>
            <person name="Desjardin D."/>
            <person name="Finy P."/>
            <person name="Geml J."/>
            <person name="Haridas S."/>
            <person name="Hughes K."/>
            <person name="Justo A."/>
            <person name="Karasinski D."/>
            <person name="Kautmanova I."/>
            <person name="Kiss B."/>
            <person name="Kocsube S."/>
            <person name="Kotiranta H."/>
            <person name="LaButti K.M."/>
            <person name="Lechner B.E."/>
            <person name="Liimatainen K."/>
            <person name="Lipzen A."/>
            <person name="Lukacs Z."/>
            <person name="Mihaltcheva S."/>
            <person name="Morgado L.N."/>
            <person name="Niskanen T."/>
            <person name="Noordeloos M.E."/>
            <person name="Ohm R.A."/>
            <person name="Ortiz-Santana B."/>
            <person name="Ovrebo C."/>
            <person name="Racz N."/>
            <person name="Riley R."/>
            <person name="Savchenko A."/>
            <person name="Shiryaev A."/>
            <person name="Soop K."/>
            <person name="Spirin V."/>
            <person name="Szebenyi C."/>
            <person name="Tomsovsky M."/>
            <person name="Tulloss R.E."/>
            <person name="Uehling J."/>
            <person name="Grigoriev I.V."/>
            <person name="Vagvolgyi C."/>
            <person name="Papp T."/>
            <person name="Martin F.M."/>
            <person name="Miettinen O."/>
            <person name="Hibbett D.S."/>
            <person name="Nagy L.G."/>
        </authorList>
    </citation>
    <scope>NUCLEOTIDE SEQUENCE [LARGE SCALE GENOMIC DNA]</scope>
    <source>
        <strain evidence="1 2">NL-1719</strain>
    </source>
</reference>
<gene>
    <name evidence="1" type="ORF">BDN72DRAFT_782112</name>
</gene>
<organism evidence="1 2">
    <name type="scientific">Pluteus cervinus</name>
    <dbReference type="NCBI Taxonomy" id="181527"/>
    <lineage>
        <taxon>Eukaryota</taxon>
        <taxon>Fungi</taxon>
        <taxon>Dikarya</taxon>
        <taxon>Basidiomycota</taxon>
        <taxon>Agaricomycotina</taxon>
        <taxon>Agaricomycetes</taxon>
        <taxon>Agaricomycetidae</taxon>
        <taxon>Agaricales</taxon>
        <taxon>Pluteineae</taxon>
        <taxon>Pluteaceae</taxon>
        <taxon>Pluteus</taxon>
    </lineage>
</organism>